<dbReference type="Pfam" id="PF11741">
    <property type="entry name" value="AMIN"/>
    <property type="match status" value="2"/>
</dbReference>
<dbReference type="Gene3D" id="2.60.40.3500">
    <property type="match status" value="1"/>
</dbReference>
<evidence type="ECO:0000313" key="11">
    <source>
        <dbReference type="EMBL" id="KRT54096.1"/>
    </source>
</evidence>
<evidence type="ECO:0000313" key="12">
    <source>
        <dbReference type="Proteomes" id="UP000051634"/>
    </source>
</evidence>
<dbReference type="GO" id="GO:0009306">
    <property type="term" value="P:protein secretion"/>
    <property type="evidence" value="ECO:0007669"/>
    <property type="project" value="InterPro"/>
</dbReference>
<dbReference type="SMART" id="SM00965">
    <property type="entry name" value="STN"/>
    <property type="match status" value="1"/>
</dbReference>
<dbReference type="RefSeq" id="WP_060528156.1">
    <property type="nucleotide sequence ID" value="NZ_KQ557116.1"/>
</dbReference>
<dbReference type="Gene3D" id="3.30.1370.120">
    <property type="match status" value="1"/>
</dbReference>
<evidence type="ECO:0000256" key="9">
    <source>
        <dbReference type="SAM" id="Phobius"/>
    </source>
</evidence>
<dbReference type="Gene3D" id="2.60.40.3470">
    <property type="match status" value="1"/>
</dbReference>
<dbReference type="Pfam" id="PF07660">
    <property type="entry name" value="STN"/>
    <property type="match status" value="1"/>
</dbReference>
<dbReference type="PANTHER" id="PTHR30604">
    <property type="entry name" value="PROTEIN TRANSPORT PROTEIN HOFQ"/>
    <property type="match status" value="1"/>
</dbReference>
<dbReference type="InterPro" id="IPR013355">
    <property type="entry name" value="Pilus_4_PilQ"/>
</dbReference>
<dbReference type="Gene3D" id="3.30.1370.130">
    <property type="match status" value="1"/>
</dbReference>
<name>A0A0T5YTZ6_9GAMM</name>
<keyword evidence="9" id="KW-1133">Transmembrane helix</keyword>
<keyword evidence="12" id="KW-1185">Reference proteome</keyword>
<dbReference type="Proteomes" id="UP000051634">
    <property type="component" value="Unassembled WGS sequence"/>
</dbReference>
<keyword evidence="3 8" id="KW-0813">Transport</keyword>
<keyword evidence="6 9" id="KW-0472">Membrane</keyword>
<dbReference type="InterPro" id="IPR001775">
    <property type="entry name" value="GspD/PilQ"/>
</dbReference>
<keyword evidence="9" id="KW-0812">Transmembrane</keyword>
<dbReference type="PRINTS" id="PR00811">
    <property type="entry name" value="BCTERIALGSPD"/>
</dbReference>
<accession>A0A0T5YTZ6</accession>
<keyword evidence="5" id="KW-0653">Protein transport</keyword>
<evidence type="ECO:0000256" key="8">
    <source>
        <dbReference type="RuleBase" id="RU004004"/>
    </source>
</evidence>
<reference evidence="11 12" key="1">
    <citation type="submission" date="2015-11" db="EMBL/GenBank/DDBJ databases">
        <title>The genome of Candidatus Endoriftia persephone in Ridgeia piscesae and population structure of the North Eastern Pacific vestimentiferan symbionts.</title>
        <authorList>
            <person name="Perez M."/>
            <person name="Juniper K.S."/>
        </authorList>
    </citation>
    <scope>NUCLEOTIDE SEQUENCE [LARGE SCALE GENOMIC DNA]</scope>
    <source>
        <strain evidence="11">Ind11</strain>
    </source>
</reference>
<dbReference type="NCBIfam" id="TIGR02515">
    <property type="entry name" value="IV_pilus_PilQ"/>
    <property type="match status" value="1"/>
</dbReference>
<comment type="caution">
    <text evidence="11">The sequence shown here is derived from an EMBL/GenBank/DDBJ whole genome shotgun (WGS) entry which is preliminary data.</text>
</comment>
<dbReference type="InterPro" id="IPR051808">
    <property type="entry name" value="Type_IV_pilus_biogenesis"/>
</dbReference>
<evidence type="ECO:0000256" key="6">
    <source>
        <dbReference type="ARBA" id="ARBA00023136"/>
    </source>
</evidence>
<comment type="subcellular location">
    <subcellularLocation>
        <location evidence="1 8">Cell outer membrane</location>
    </subcellularLocation>
</comment>
<dbReference type="InterPro" id="IPR004846">
    <property type="entry name" value="T2SS/T3SS_dom"/>
</dbReference>
<dbReference type="PATRIC" id="fig|54398.3.peg.440"/>
<keyword evidence="7" id="KW-0998">Cell outer membrane</keyword>
<dbReference type="PROSITE" id="PS00875">
    <property type="entry name" value="T2SP_D"/>
    <property type="match status" value="1"/>
</dbReference>
<evidence type="ECO:0000256" key="5">
    <source>
        <dbReference type="ARBA" id="ARBA00022927"/>
    </source>
</evidence>
<evidence type="ECO:0000259" key="10">
    <source>
        <dbReference type="SMART" id="SM00965"/>
    </source>
</evidence>
<dbReference type="AlphaFoldDB" id="A0A0T5YTZ6"/>
<evidence type="ECO:0000256" key="4">
    <source>
        <dbReference type="ARBA" id="ARBA00022729"/>
    </source>
</evidence>
<organism evidence="11 12">
    <name type="scientific">endosymbiont of Ridgeia piscesae</name>
    <dbReference type="NCBI Taxonomy" id="54398"/>
    <lineage>
        <taxon>Bacteria</taxon>
        <taxon>Pseudomonadati</taxon>
        <taxon>Pseudomonadota</taxon>
        <taxon>Gammaproteobacteria</taxon>
        <taxon>sulfur-oxidizing symbionts</taxon>
    </lineage>
</organism>
<sequence length="734" mass="79698">MNGLPAAIRSGLEEGVNTPSRGIKPKWFLYLLLTLWILPVTAFADNQLKSIDFSALPGDQLQLRLSLSEKIVLPASFTTESPARIALDFAEVSSALDYKTLPIGVGAVQSVTALEAGNRTRVVINLISTVAFTLKVDGLDVVLTLDAGNRGLVESPEKGTEVPQVATAVVAKAAGHADSIEEIDFRRGTDGEGRVLVTFSDPTIAVDVREEGGQVLMEFFGVTVPSSLVQTLDVVDFATPVTKIETRPRGENVIVSISTTGEYEYMAYQANDVFAVELRPLSKAEKEALQKERLVYSGDRLSLNFQDIEVRSVLQLLADFTGLNLVTSDTVGGRITLRLKNVPWDQALDIILKSKGLSMRRNDNVIMVAPTEEIAAREQLELESQQKIEELAPLRSEFIQVNYAKAADLASLLKSSENRLLSERGNVTVDVRTNTLLVQDTVSKLEDIRRLLQRLDIPVRQVLIESRIVIANNDFTKALGVRFGATTSASAGSNEALIAGGMPGHISSFGIDKGTFMTTTTGQPIAAGIEIPAGSGNEALMVNLPATAPSGAINFLVGKVGSYLLQLELSAMQSEGKGEVISSPRVITSDQNKATIKQGVEIPYQEATSSGATSVSFKEAVLKLDVTPHITPDDRIRMDLEINKDSPDFSRSVLGVPPLDTRKIETTVLVDNGETIVLGGVFERTKTQNREQVPLFGDLPYVGVLFRKTENTDENRELLIFVTPKILKESLRIR</sequence>
<proteinExistence type="inferred from homology"/>
<keyword evidence="4" id="KW-0732">Signal</keyword>
<evidence type="ECO:0000256" key="3">
    <source>
        <dbReference type="ARBA" id="ARBA00022448"/>
    </source>
</evidence>
<dbReference type="PANTHER" id="PTHR30604:SF1">
    <property type="entry name" value="DNA UTILIZATION PROTEIN HOFQ"/>
    <property type="match status" value="1"/>
</dbReference>
<dbReference type="Pfam" id="PF00263">
    <property type="entry name" value="Secretin"/>
    <property type="match status" value="1"/>
</dbReference>
<dbReference type="InterPro" id="IPR005644">
    <property type="entry name" value="NolW-like"/>
</dbReference>
<evidence type="ECO:0000256" key="7">
    <source>
        <dbReference type="ARBA" id="ARBA00023237"/>
    </source>
</evidence>
<dbReference type="GO" id="GO:0009279">
    <property type="term" value="C:cell outer membrane"/>
    <property type="evidence" value="ECO:0007669"/>
    <property type="project" value="UniProtKB-SubCell"/>
</dbReference>
<dbReference type="InterPro" id="IPR011662">
    <property type="entry name" value="Secretin/TonB_short_N"/>
</dbReference>
<evidence type="ECO:0000256" key="1">
    <source>
        <dbReference type="ARBA" id="ARBA00004442"/>
    </source>
</evidence>
<dbReference type="Pfam" id="PF03958">
    <property type="entry name" value="Secretin_N"/>
    <property type="match status" value="1"/>
</dbReference>
<dbReference type="InterPro" id="IPR004845">
    <property type="entry name" value="T2SS_GspD_CS"/>
</dbReference>
<comment type="similarity">
    <text evidence="2">Belongs to the bacterial secretin family. PilQ subfamily.</text>
</comment>
<protein>
    <submittedName>
        <fullName evidence="11">Type IV pilus secretin (Or competence protein) PilQ</fullName>
    </submittedName>
</protein>
<dbReference type="OrthoDB" id="9775455at2"/>
<dbReference type="EMBL" id="LDXT01000094">
    <property type="protein sequence ID" value="KRT54096.1"/>
    <property type="molecule type" value="Genomic_DNA"/>
</dbReference>
<dbReference type="InterPro" id="IPR021731">
    <property type="entry name" value="AMIN_dom"/>
</dbReference>
<dbReference type="InterPro" id="IPR038591">
    <property type="entry name" value="NolW-like_sf"/>
</dbReference>
<evidence type="ECO:0000256" key="2">
    <source>
        <dbReference type="ARBA" id="ARBA00006304"/>
    </source>
</evidence>
<feature type="domain" description="Secretin/TonB short N-terminal" evidence="10">
    <location>
        <begin position="323"/>
        <end position="371"/>
    </location>
</feature>
<gene>
    <name evidence="11" type="ORF">Ga0074115_102198</name>
</gene>
<feature type="transmembrane region" description="Helical" evidence="9">
    <location>
        <begin position="27"/>
        <end position="44"/>
    </location>
</feature>